<dbReference type="NCBIfam" id="NF004469">
    <property type="entry name" value="PRK05800.1"/>
    <property type="match status" value="1"/>
</dbReference>
<dbReference type="AlphaFoldDB" id="Q13DG3"/>
<keyword evidence="11 14" id="KW-0418">Kinase</keyword>
<evidence type="ECO:0000313" key="17">
    <source>
        <dbReference type="EMBL" id="ABE37876.1"/>
    </source>
</evidence>
<protein>
    <recommendedName>
        <fullName evidence="14">Bifunctional adenosylcobalamin biosynthesis protein</fullName>
        <ecNumber evidence="14">2.7.1.156</ecNumber>
        <ecNumber evidence="14">2.7.7.62</ecNumber>
    </recommendedName>
</protein>
<comment type="catalytic activity">
    <reaction evidence="3">
        <text>adenosylcob(III)inamide + GTP = adenosylcob(III)inamide phosphate + GDP + H(+)</text>
        <dbReference type="Rhea" id="RHEA:15765"/>
        <dbReference type="ChEBI" id="CHEBI:2480"/>
        <dbReference type="ChEBI" id="CHEBI:15378"/>
        <dbReference type="ChEBI" id="CHEBI:37565"/>
        <dbReference type="ChEBI" id="CHEBI:58189"/>
        <dbReference type="ChEBI" id="CHEBI:58502"/>
        <dbReference type="EC" id="2.7.1.156"/>
    </reaction>
</comment>
<evidence type="ECO:0000256" key="4">
    <source>
        <dbReference type="ARBA" id="ARBA00003889"/>
    </source>
</evidence>
<dbReference type="EC" id="2.7.1.156" evidence="14"/>
<keyword evidence="13 14" id="KW-0342">GTP-binding</keyword>
<dbReference type="GO" id="GO:0043752">
    <property type="term" value="F:adenosylcobinamide kinase activity"/>
    <property type="evidence" value="ECO:0007669"/>
    <property type="project" value="UniProtKB-EC"/>
</dbReference>
<comment type="similarity">
    <text evidence="7 14">Belongs to the CobU/CobP family.</text>
</comment>
<name>Q13DG3_RHOPS</name>
<evidence type="ECO:0000256" key="1">
    <source>
        <dbReference type="ARBA" id="ARBA00000312"/>
    </source>
</evidence>
<evidence type="ECO:0000313" key="18">
    <source>
        <dbReference type="Proteomes" id="UP000001818"/>
    </source>
</evidence>
<comment type="pathway">
    <text evidence="5 14">Cofactor biosynthesis; adenosylcobalamin biosynthesis; adenosylcobalamin from cob(II)yrinate a,c-diamide: step 6/7.</text>
</comment>
<comment type="pathway">
    <text evidence="6 14">Cofactor biosynthesis; adenosylcobalamin biosynthesis; adenosylcobalamin from cob(II)yrinate a,c-diamide: step 5/7.</text>
</comment>
<keyword evidence="12 14" id="KW-0067">ATP-binding</keyword>
<evidence type="ECO:0000256" key="15">
    <source>
        <dbReference type="PIRSR" id="PIRSR006135-1"/>
    </source>
</evidence>
<dbReference type="PANTHER" id="PTHR34848">
    <property type="match status" value="1"/>
</dbReference>
<dbReference type="EC" id="2.7.7.62" evidence="14"/>
<evidence type="ECO:0000256" key="2">
    <source>
        <dbReference type="ARBA" id="ARBA00000711"/>
    </source>
</evidence>
<dbReference type="Pfam" id="PF02283">
    <property type="entry name" value="CobU"/>
    <property type="match status" value="1"/>
</dbReference>
<dbReference type="InterPro" id="IPR003203">
    <property type="entry name" value="CobU/CobP"/>
</dbReference>
<evidence type="ECO:0000256" key="11">
    <source>
        <dbReference type="ARBA" id="ARBA00022777"/>
    </source>
</evidence>
<keyword evidence="8 14" id="KW-0169">Cobalamin biosynthesis</keyword>
<comment type="function">
    <text evidence="4 14">Catalyzes ATP-dependent phosphorylation of adenosylcobinamide and addition of GMP to adenosylcobinamide phosphate.</text>
</comment>
<feature type="binding site" evidence="16">
    <location>
        <begin position="36"/>
        <end position="38"/>
    </location>
    <ligand>
        <name>GTP</name>
        <dbReference type="ChEBI" id="CHEBI:37565"/>
    </ligand>
</feature>
<dbReference type="GO" id="GO:0005525">
    <property type="term" value="F:GTP binding"/>
    <property type="evidence" value="ECO:0007669"/>
    <property type="project" value="UniProtKB-UniRule"/>
</dbReference>
<gene>
    <name evidence="17" type="ordered locus">RPD_0638</name>
</gene>
<dbReference type="Gene3D" id="3.40.50.300">
    <property type="entry name" value="P-loop containing nucleotide triphosphate hydrolases"/>
    <property type="match status" value="1"/>
</dbReference>
<dbReference type="eggNOG" id="COG2087">
    <property type="taxonomic scope" value="Bacteria"/>
</dbReference>
<evidence type="ECO:0000256" key="12">
    <source>
        <dbReference type="ARBA" id="ARBA00022840"/>
    </source>
</evidence>
<accession>Q13DG3</accession>
<dbReference type="InterPro" id="IPR027417">
    <property type="entry name" value="P-loop_NTPase"/>
</dbReference>
<reference evidence="17 18" key="1">
    <citation type="submission" date="2006-03" db="EMBL/GenBank/DDBJ databases">
        <title>Complete sequence of Rhodopseudomonas palustris BisB5.</title>
        <authorList>
            <consortium name="US DOE Joint Genome Institute"/>
            <person name="Copeland A."/>
            <person name="Lucas S."/>
            <person name="Lapidus A."/>
            <person name="Barry K."/>
            <person name="Detter J.C."/>
            <person name="Glavina del Rio T."/>
            <person name="Hammon N."/>
            <person name="Israni S."/>
            <person name="Dalin E."/>
            <person name="Tice H."/>
            <person name="Pitluck S."/>
            <person name="Chain P."/>
            <person name="Malfatti S."/>
            <person name="Shin M."/>
            <person name="Vergez L."/>
            <person name="Schmutz J."/>
            <person name="Larimer F."/>
            <person name="Land M."/>
            <person name="Hauser L."/>
            <person name="Pelletier D.A."/>
            <person name="Kyrpides N."/>
            <person name="Lykidis A."/>
            <person name="Oda Y."/>
            <person name="Harwood C.S."/>
            <person name="Richardson P."/>
        </authorList>
    </citation>
    <scope>NUCLEOTIDE SEQUENCE [LARGE SCALE GENOMIC DNA]</scope>
    <source>
        <strain evidence="17 18">BisB5</strain>
    </source>
</reference>
<dbReference type="PIRSF" id="PIRSF006135">
    <property type="entry name" value="CobU"/>
    <property type="match status" value="1"/>
</dbReference>
<dbReference type="SUPFAM" id="SSF52540">
    <property type="entry name" value="P-loop containing nucleoside triphosphate hydrolases"/>
    <property type="match status" value="1"/>
</dbReference>
<evidence type="ECO:0000256" key="5">
    <source>
        <dbReference type="ARBA" id="ARBA00004692"/>
    </source>
</evidence>
<keyword evidence="10 14" id="KW-0547">Nucleotide-binding</keyword>
<evidence type="ECO:0000256" key="9">
    <source>
        <dbReference type="ARBA" id="ARBA00022679"/>
    </source>
</evidence>
<evidence type="ECO:0000256" key="8">
    <source>
        <dbReference type="ARBA" id="ARBA00022573"/>
    </source>
</evidence>
<comment type="catalytic activity">
    <reaction evidence="2 14">
        <text>adenosylcob(III)inamide phosphate + GTP + H(+) = adenosylcob(III)inamide-GDP + diphosphate</text>
        <dbReference type="Rhea" id="RHEA:22712"/>
        <dbReference type="ChEBI" id="CHEBI:15378"/>
        <dbReference type="ChEBI" id="CHEBI:33019"/>
        <dbReference type="ChEBI" id="CHEBI:37565"/>
        <dbReference type="ChEBI" id="CHEBI:58502"/>
        <dbReference type="ChEBI" id="CHEBI:60487"/>
        <dbReference type="EC" id="2.7.7.62"/>
    </reaction>
</comment>
<dbReference type="CDD" id="cd00544">
    <property type="entry name" value="CobU"/>
    <property type="match status" value="1"/>
</dbReference>
<comment type="catalytic activity">
    <reaction evidence="1 14">
        <text>adenosylcob(III)inamide + ATP = adenosylcob(III)inamide phosphate + ADP + H(+)</text>
        <dbReference type="Rhea" id="RHEA:15769"/>
        <dbReference type="ChEBI" id="CHEBI:2480"/>
        <dbReference type="ChEBI" id="CHEBI:15378"/>
        <dbReference type="ChEBI" id="CHEBI:30616"/>
        <dbReference type="ChEBI" id="CHEBI:58502"/>
        <dbReference type="ChEBI" id="CHEBI:456216"/>
        <dbReference type="EC" id="2.7.1.156"/>
    </reaction>
</comment>
<feature type="binding site" evidence="16">
    <location>
        <position position="64"/>
    </location>
    <ligand>
        <name>GTP</name>
        <dbReference type="ChEBI" id="CHEBI:37565"/>
    </ligand>
</feature>
<dbReference type="BioCyc" id="RPAL316057:RPD_RS03270-MONOMER"/>
<evidence type="ECO:0000256" key="6">
    <source>
        <dbReference type="ARBA" id="ARBA00005159"/>
    </source>
</evidence>
<dbReference type="HOGENOM" id="CLU_094161_0_1_5"/>
<feature type="binding site" evidence="16">
    <location>
        <begin position="11"/>
        <end position="18"/>
    </location>
    <ligand>
        <name>GTP</name>
        <dbReference type="ChEBI" id="CHEBI:37565"/>
    </ligand>
</feature>
<dbReference type="STRING" id="316057.RPD_0638"/>
<organism evidence="17 18">
    <name type="scientific">Rhodopseudomonas palustris (strain BisB5)</name>
    <dbReference type="NCBI Taxonomy" id="316057"/>
    <lineage>
        <taxon>Bacteria</taxon>
        <taxon>Pseudomonadati</taxon>
        <taxon>Pseudomonadota</taxon>
        <taxon>Alphaproteobacteria</taxon>
        <taxon>Hyphomicrobiales</taxon>
        <taxon>Nitrobacteraceae</taxon>
        <taxon>Rhodopseudomonas</taxon>
    </lineage>
</organism>
<sequence length="177" mass="19186">MTTLVSTLVLGGARSGKSVFGEKLVADSALSRIYLATATRSDDEMTQRIAHHRSRRGDGWTTVEEPLALVDALTREAGRGRAVLVDCLTLWLFNLMEAGRDPEIEARRLTRFLGVAAAPIVLVSNEVGLGLVPETPLGRTFRDAQGRLNQIIAAAVPDVVFVAAGLPLWLKRAQQEN</sequence>
<evidence type="ECO:0000256" key="16">
    <source>
        <dbReference type="PIRSR" id="PIRSR006135-2"/>
    </source>
</evidence>
<dbReference type="GO" id="GO:0009236">
    <property type="term" value="P:cobalamin biosynthetic process"/>
    <property type="evidence" value="ECO:0007669"/>
    <property type="project" value="UniProtKB-UniRule"/>
</dbReference>
<dbReference type="PANTHER" id="PTHR34848:SF1">
    <property type="entry name" value="BIFUNCTIONAL ADENOSYLCOBALAMIN BIOSYNTHESIS PROTEIN COBU"/>
    <property type="match status" value="1"/>
</dbReference>
<dbReference type="Proteomes" id="UP000001818">
    <property type="component" value="Chromosome"/>
</dbReference>
<dbReference type="KEGG" id="rpd:RPD_0638"/>
<evidence type="ECO:0000256" key="10">
    <source>
        <dbReference type="ARBA" id="ARBA00022741"/>
    </source>
</evidence>
<dbReference type="GO" id="GO:0005524">
    <property type="term" value="F:ATP binding"/>
    <property type="evidence" value="ECO:0007669"/>
    <property type="project" value="UniProtKB-UniRule"/>
</dbReference>
<evidence type="ECO:0000256" key="3">
    <source>
        <dbReference type="ARBA" id="ARBA00001522"/>
    </source>
</evidence>
<feature type="binding site" evidence="16">
    <location>
        <position position="86"/>
    </location>
    <ligand>
        <name>GTP</name>
        <dbReference type="ChEBI" id="CHEBI:37565"/>
    </ligand>
</feature>
<dbReference type="UniPathway" id="UPA00148">
    <property type="reaction ID" value="UER00236"/>
</dbReference>
<proteinExistence type="inferred from homology"/>
<dbReference type="EMBL" id="CP000283">
    <property type="protein sequence ID" value="ABE37876.1"/>
    <property type="molecule type" value="Genomic_DNA"/>
</dbReference>
<evidence type="ECO:0000256" key="13">
    <source>
        <dbReference type="ARBA" id="ARBA00023134"/>
    </source>
</evidence>
<dbReference type="GO" id="GO:0008820">
    <property type="term" value="F:cobinamide phosphate guanylyltransferase activity"/>
    <property type="evidence" value="ECO:0007669"/>
    <property type="project" value="UniProtKB-UniRule"/>
</dbReference>
<feature type="binding site" evidence="16">
    <location>
        <begin position="53"/>
        <end position="56"/>
    </location>
    <ligand>
        <name>GTP</name>
        <dbReference type="ChEBI" id="CHEBI:37565"/>
    </ligand>
</feature>
<evidence type="ECO:0000256" key="7">
    <source>
        <dbReference type="ARBA" id="ARBA00007490"/>
    </source>
</evidence>
<evidence type="ECO:0000256" key="14">
    <source>
        <dbReference type="PIRNR" id="PIRNR006135"/>
    </source>
</evidence>
<feature type="active site" description="GMP-histidine intermediate" evidence="15">
    <location>
        <position position="52"/>
    </location>
</feature>
<keyword evidence="9 14" id="KW-0808">Transferase</keyword>